<name>A0A833GZ22_9LEPT</name>
<evidence type="ECO:0000313" key="3">
    <source>
        <dbReference type="Proteomes" id="UP000460298"/>
    </source>
</evidence>
<dbReference type="EMBL" id="WBUI01000022">
    <property type="protein sequence ID" value="KAB2930252.1"/>
    <property type="molecule type" value="Genomic_DNA"/>
</dbReference>
<gene>
    <name evidence="2" type="ORF">F9K24_17605</name>
</gene>
<comment type="caution">
    <text evidence="2">The sequence shown here is derived from an EMBL/GenBank/DDBJ whole genome shotgun (WGS) entry which is preliminary data.</text>
</comment>
<keyword evidence="1" id="KW-0812">Transmembrane</keyword>
<proteinExistence type="predicted"/>
<organism evidence="2 3">
    <name type="scientific">Leptonema illini</name>
    <dbReference type="NCBI Taxonomy" id="183"/>
    <lineage>
        <taxon>Bacteria</taxon>
        <taxon>Pseudomonadati</taxon>
        <taxon>Spirochaetota</taxon>
        <taxon>Spirochaetia</taxon>
        <taxon>Leptospirales</taxon>
        <taxon>Leptospiraceae</taxon>
        <taxon>Leptonema</taxon>
    </lineage>
</organism>
<protein>
    <submittedName>
        <fullName evidence="2">Uncharacterized protein</fullName>
    </submittedName>
</protein>
<feature type="transmembrane region" description="Helical" evidence="1">
    <location>
        <begin position="28"/>
        <end position="46"/>
    </location>
</feature>
<keyword evidence="1" id="KW-1133">Transmembrane helix</keyword>
<dbReference type="AlphaFoldDB" id="A0A833GZ22"/>
<keyword evidence="1" id="KW-0472">Membrane</keyword>
<accession>A0A833GZ22</accession>
<evidence type="ECO:0000256" key="1">
    <source>
        <dbReference type="SAM" id="Phobius"/>
    </source>
</evidence>
<dbReference type="Proteomes" id="UP000460298">
    <property type="component" value="Unassembled WGS sequence"/>
</dbReference>
<evidence type="ECO:0000313" key="2">
    <source>
        <dbReference type="EMBL" id="KAB2930252.1"/>
    </source>
</evidence>
<feature type="transmembrane region" description="Helical" evidence="1">
    <location>
        <begin position="173"/>
        <end position="193"/>
    </location>
</feature>
<sequence>MFYKILSHIAAWNEEANHHLVASVPVNWLLLMIGTILSLIGFPFFIDSLKAPTSPQTVTIDAVLDRKTPEWITLSGEFRKDLTLQIGVKDISTGKMFRIDGTYVPLVNPDSGKAVYVSVEAKELDSLPARAQISGVIESLPYEVKRELSKRTPITDVDLSTQLMIEKDRHPSVYTAGLIGFTITLLTAIYGIVISTLAVKGNTIFVHVPDRHLLARGLTSDATAEGVTVTGTFTFSQQSFTQRFLGVRSFWSIDDAGRLIFEANIDASEVTRLGKMIEEKKGHWTLVIPQDELKMLEAGVLFIAGASVPSIKIKGKNGDTILSFRSTEERQAFFARLVAQSPATHIR</sequence>
<reference evidence="2 3" key="1">
    <citation type="submission" date="2019-10" db="EMBL/GenBank/DDBJ databases">
        <title>Extracellular Electron Transfer in a Candidatus Methanoperedens spp. Enrichment Culture.</title>
        <authorList>
            <person name="Berger S."/>
            <person name="Rangel Shaw D."/>
            <person name="Berben T."/>
            <person name="In 'T Zandt M."/>
            <person name="Frank J."/>
            <person name="Reimann J."/>
            <person name="Jetten M.S.M."/>
            <person name="Welte C.U."/>
        </authorList>
    </citation>
    <scope>NUCLEOTIDE SEQUENCE [LARGE SCALE GENOMIC DNA]</scope>
    <source>
        <strain evidence="2">SB12</strain>
    </source>
</reference>